<dbReference type="InterPro" id="IPR002018">
    <property type="entry name" value="CarbesteraseB"/>
</dbReference>
<organism evidence="7 8">
    <name type="scientific">Photinus pyralis</name>
    <name type="common">Common eastern firefly</name>
    <name type="synonym">Lampyris pyralis</name>
    <dbReference type="NCBI Taxonomy" id="7054"/>
    <lineage>
        <taxon>Eukaryota</taxon>
        <taxon>Metazoa</taxon>
        <taxon>Ecdysozoa</taxon>
        <taxon>Arthropoda</taxon>
        <taxon>Hexapoda</taxon>
        <taxon>Insecta</taxon>
        <taxon>Pterygota</taxon>
        <taxon>Neoptera</taxon>
        <taxon>Endopterygota</taxon>
        <taxon>Coleoptera</taxon>
        <taxon>Polyphaga</taxon>
        <taxon>Elateriformia</taxon>
        <taxon>Elateroidea</taxon>
        <taxon>Lampyridae</taxon>
        <taxon>Lampyrinae</taxon>
        <taxon>Photinus</taxon>
    </lineage>
</organism>
<sequence length="564" mass="63456">MLNLSIFVLLSVCVVFVFGAGPIVKIKQGELQGGEGKTQTGRTYYYFTGVPYARPPVGWYRYERPTTAKPWSGILDATRPHNVCLQFNAKSARETVIGDEDCLYLNIYTPQISEDEQKRLPVMFYIDGEDFDYGNPNKAKYGPELLLDKDVVLVTVGYRLGALGFFLTEDGTISGNLGLKDQAFALKWVNQNIMHFGGNPEKITVFGNGAGAACAHYHMLSPLSRDLISGVIAQSGTAFNSWALAPIQVVGIRCKVMAGFVGCPTRASYEELVKCLKTVAGSDIINATKAITESGHYQIFKPLIELAKDPKFLPKDPINIVRDGEAAKVPVMIGITTESGAIDAAKTLNDAATLKRWEEQFEEVASHELHYGESAIVKDRTIIGQSIKEFYFGDSEIGENSRKAFTNMFTDGLYLEGMRSSFDLHLKYYEKPIYKYLFGYRGTESYTNTLNYTKNYGVAHKDELLYLFKNDLDFPNYTPSEADKETSQLMVSLWTNFATYGNPTPSEDSTIPVKWESMKKDKLNYYYIQSGTKVELKKDMFAKRAEFWRSLPLDSRRMRIRDEL</sequence>
<dbReference type="EMBL" id="VVIM01000006">
    <property type="protein sequence ID" value="KAB0797799.1"/>
    <property type="molecule type" value="Genomic_DNA"/>
</dbReference>
<keyword evidence="2" id="KW-0719">Serine esterase</keyword>
<reference evidence="7 8" key="1">
    <citation type="journal article" date="2018" name="Elife">
        <title>Firefly genomes illuminate parallel origins of bioluminescence in beetles.</title>
        <authorList>
            <person name="Fallon T.R."/>
            <person name="Lower S.E."/>
            <person name="Chang C.H."/>
            <person name="Bessho-Uehara M."/>
            <person name="Martin G.J."/>
            <person name="Bewick A.J."/>
            <person name="Behringer M."/>
            <person name="Debat H.J."/>
            <person name="Wong I."/>
            <person name="Day J.C."/>
            <person name="Suvorov A."/>
            <person name="Silva C.J."/>
            <person name="Stanger-Hall K.F."/>
            <person name="Hall D.W."/>
            <person name="Schmitz R.J."/>
            <person name="Nelson D.R."/>
            <person name="Lewis S.M."/>
            <person name="Shigenobu S."/>
            <person name="Bybee S.M."/>
            <person name="Larracuente A.M."/>
            <person name="Oba Y."/>
            <person name="Weng J.K."/>
        </authorList>
    </citation>
    <scope>NUCLEOTIDE SEQUENCE [LARGE SCALE GENOMIC DNA]</scope>
    <source>
        <strain evidence="7">1611_PpyrPB1</strain>
        <tissue evidence="7">Whole body</tissue>
    </source>
</reference>
<feature type="signal peptide" evidence="5">
    <location>
        <begin position="1"/>
        <end position="19"/>
    </location>
</feature>
<dbReference type="PANTHER" id="PTHR43142:SF1">
    <property type="entry name" value="CARBOXYLIC ESTER HYDROLASE"/>
    <property type="match status" value="1"/>
</dbReference>
<evidence type="ECO:0000256" key="5">
    <source>
        <dbReference type="SAM" id="SignalP"/>
    </source>
</evidence>
<evidence type="ECO:0000313" key="7">
    <source>
        <dbReference type="EMBL" id="KAB0797799.1"/>
    </source>
</evidence>
<evidence type="ECO:0000313" key="8">
    <source>
        <dbReference type="Proteomes" id="UP000327044"/>
    </source>
</evidence>
<gene>
    <name evidence="7" type="ORF">PPYR_08792</name>
</gene>
<dbReference type="PROSITE" id="PS00941">
    <property type="entry name" value="CARBOXYLESTERASE_B_2"/>
    <property type="match status" value="1"/>
</dbReference>
<dbReference type="InterPro" id="IPR029058">
    <property type="entry name" value="AB_hydrolase_fold"/>
</dbReference>
<feature type="chain" id="PRO_5024284162" description="Carboxylesterase type B domain-containing protein" evidence="5">
    <location>
        <begin position="20"/>
        <end position="564"/>
    </location>
</feature>
<accession>A0A5N4AKG2</accession>
<keyword evidence="4" id="KW-0325">Glycoprotein</keyword>
<keyword evidence="5" id="KW-0732">Signal</keyword>
<dbReference type="Proteomes" id="UP000327044">
    <property type="component" value="Unassembled WGS sequence"/>
</dbReference>
<evidence type="ECO:0000256" key="1">
    <source>
        <dbReference type="ARBA" id="ARBA00005964"/>
    </source>
</evidence>
<comment type="similarity">
    <text evidence="1">Belongs to the type-B carboxylesterase/lipase family.</text>
</comment>
<dbReference type="Pfam" id="PF00135">
    <property type="entry name" value="COesterase"/>
    <property type="match status" value="1"/>
</dbReference>
<dbReference type="AlphaFoldDB" id="A0A5N4AKG2"/>
<evidence type="ECO:0000256" key="3">
    <source>
        <dbReference type="ARBA" id="ARBA00022801"/>
    </source>
</evidence>
<keyword evidence="8" id="KW-1185">Reference proteome</keyword>
<dbReference type="Gene3D" id="3.40.50.1820">
    <property type="entry name" value="alpha/beta hydrolase"/>
    <property type="match status" value="1"/>
</dbReference>
<dbReference type="InterPro" id="IPR019819">
    <property type="entry name" value="Carboxylesterase_B_CS"/>
</dbReference>
<evidence type="ECO:0000256" key="2">
    <source>
        <dbReference type="ARBA" id="ARBA00022487"/>
    </source>
</evidence>
<feature type="domain" description="Carboxylesterase type B" evidence="6">
    <location>
        <begin position="22"/>
        <end position="548"/>
    </location>
</feature>
<protein>
    <recommendedName>
        <fullName evidence="6">Carboxylesterase type B domain-containing protein</fullName>
    </recommendedName>
</protein>
<dbReference type="InParanoid" id="A0A5N4AKG2"/>
<dbReference type="SUPFAM" id="SSF53474">
    <property type="entry name" value="alpha/beta-Hydrolases"/>
    <property type="match status" value="1"/>
</dbReference>
<comment type="caution">
    <text evidence="7">The sequence shown here is derived from an EMBL/GenBank/DDBJ whole genome shotgun (WGS) entry which is preliminary data.</text>
</comment>
<evidence type="ECO:0000256" key="4">
    <source>
        <dbReference type="ARBA" id="ARBA00023180"/>
    </source>
</evidence>
<evidence type="ECO:0000259" key="6">
    <source>
        <dbReference type="Pfam" id="PF00135"/>
    </source>
</evidence>
<proteinExistence type="inferred from homology"/>
<keyword evidence="3" id="KW-0378">Hydrolase</keyword>
<dbReference type="GO" id="GO:0052689">
    <property type="term" value="F:carboxylic ester hydrolase activity"/>
    <property type="evidence" value="ECO:0007669"/>
    <property type="project" value="UniProtKB-KW"/>
</dbReference>
<name>A0A5N4AKG2_PHOPY</name>
<dbReference type="PANTHER" id="PTHR43142">
    <property type="entry name" value="CARBOXYLIC ESTER HYDROLASE"/>
    <property type="match status" value="1"/>
</dbReference>